<dbReference type="Proteomes" id="UP000265618">
    <property type="component" value="Unassembled WGS sequence"/>
</dbReference>
<dbReference type="EMBL" id="BDIP01010202">
    <property type="protein sequence ID" value="GIQ92656.1"/>
    <property type="molecule type" value="Genomic_DNA"/>
</dbReference>
<protein>
    <submittedName>
        <fullName evidence="2">Uncharacterized protein</fullName>
    </submittedName>
</protein>
<dbReference type="AlphaFoldDB" id="A0A9K3DBY4"/>
<sequence>AVVSGPPATPSGLMVVDGDAEGTPRGGVSPAPVEVSEELQGQIRQVSEELQGQDQVPI</sequence>
<proteinExistence type="predicted"/>
<reference evidence="2 3" key="1">
    <citation type="journal article" date="2018" name="PLoS ONE">
        <title>The draft genome of Kipferlia bialata reveals reductive genome evolution in fornicate parasites.</title>
        <authorList>
            <person name="Tanifuji G."/>
            <person name="Takabayashi S."/>
            <person name="Kume K."/>
            <person name="Takagi M."/>
            <person name="Nakayama T."/>
            <person name="Kamikawa R."/>
            <person name="Inagaki Y."/>
            <person name="Hashimoto T."/>
        </authorList>
    </citation>
    <scope>NUCLEOTIDE SEQUENCE [LARGE SCALE GENOMIC DNA]</scope>
    <source>
        <strain evidence="2">NY0173</strain>
    </source>
</reference>
<comment type="caution">
    <text evidence="2">The sequence shown here is derived from an EMBL/GenBank/DDBJ whole genome shotgun (WGS) entry which is preliminary data.</text>
</comment>
<feature type="region of interest" description="Disordered" evidence="1">
    <location>
        <begin position="1"/>
        <end position="39"/>
    </location>
</feature>
<evidence type="ECO:0000313" key="3">
    <source>
        <dbReference type="Proteomes" id="UP000265618"/>
    </source>
</evidence>
<accession>A0A9K3DBY4</accession>
<evidence type="ECO:0000256" key="1">
    <source>
        <dbReference type="SAM" id="MobiDB-lite"/>
    </source>
</evidence>
<feature type="non-terminal residue" evidence="2">
    <location>
        <position position="1"/>
    </location>
</feature>
<organism evidence="2 3">
    <name type="scientific">Kipferlia bialata</name>
    <dbReference type="NCBI Taxonomy" id="797122"/>
    <lineage>
        <taxon>Eukaryota</taxon>
        <taxon>Metamonada</taxon>
        <taxon>Carpediemonas-like organisms</taxon>
        <taxon>Kipferlia</taxon>
    </lineage>
</organism>
<gene>
    <name evidence="2" type="ORF">KIPB_016552</name>
</gene>
<evidence type="ECO:0000313" key="2">
    <source>
        <dbReference type="EMBL" id="GIQ92656.1"/>
    </source>
</evidence>
<name>A0A9K3DBY4_9EUKA</name>
<keyword evidence="3" id="KW-1185">Reference proteome</keyword>